<dbReference type="PROSITE" id="PS01300">
    <property type="entry name" value="RECR"/>
    <property type="match status" value="1"/>
</dbReference>
<keyword evidence="1 7" id="KW-0479">Metal-binding</keyword>
<proteinExistence type="inferred from homology"/>
<evidence type="ECO:0000256" key="5">
    <source>
        <dbReference type="ARBA" id="ARBA00023172"/>
    </source>
</evidence>
<evidence type="ECO:0000256" key="2">
    <source>
        <dbReference type="ARBA" id="ARBA00022763"/>
    </source>
</evidence>
<keyword evidence="6 7" id="KW-0234">DNA repair</keyword>
<dbReference type="CDD" id="cd01025">
    <property type="entry name" value="TOPRIM_recR"/>
    <property type="match status" value="1"/>
</dbReference>
<dbReference type="InterPro" id="IPR034137">
    <property type="entry name" value="TOPRIM_RecR"/>
</dbReference>
<dbReference type="InterPro" id="IPR006171">
    <property type="entry name" value="TOPRIM_dom"/>
</dbReference>
<dbReference type="EMBL" id="CP136864">
    <property type="protein sequence ID" value="WOJ94255.1"/>
    <property type="molecule type" value="Genomic_DNA"/>
</dbReference>
<dbReference type="Pfam" id="PF13662">
    <property type="entry name" value="Toprim_4"/>
    <property type="match status" value="1"/>
</dbReference>
<dbReference type="SUPFAM" id="SSF111304">
    <property type="entry name" value="Recombination protein RecR"/>
    <property type="match status" value="1"/>
</dbReference>
<dbReference type="SMART" id="SM00493">
    <property type="entry name" value="TOPRIM"/>
    <property type="match status" value="1"/>
</dbReference>
<comment type="function">
    <text evidence="7">May play a role in DNA repair. It seems to be involved in an RecBC-independent recombinational process of DNA repair. It may act with RecF and RecO.</text>
</comment>
<protein>
    <recommendedName>
        <fullName evidence="7">Recombination protein RecR</fullName>
    </recommendedName>
</protein>
<dbReference type="InterPro" id="IPR023627">
    <property type="entry name" value="Rcmb_RecR"/>
</dbReference>
<keyword evidence="4 7" id="KW-0862">Zinc</keyword>
<dbReference type="Gene3D" id="3.40.1360.10">
    <property type="match status" value="1"/>
</dbReference>
<dbReference type="Proteomes" id="UP001626537">
    <property type="component" value="Chromosome"/>
</dbReference>
<dbReference type="Gene3D" id="1.10.8.420">
    <property type="entry name" value="RecR Domain 1"/>
    <property type="match status" value="1"/>
</dbReference>
<gene>
    <name evidence="7 9" type="primary">recR</name>
    <name evidence="9" type="ORF">R0135_03585</name>
</gene>
<keyword evidence="3 7" id="KW-0863">Zinc-finger</keyword>
<dbReference type="InterPro" id="IPR000093">
    <property type="entry name" value="DNA_Rcmb_RecR"/>
</dbReference>
<evidence type="ECO:0000256" key="1">
    <source>
        <dbReference type="ARBA" id="ARBA00022723"/>
    </source>
</evidence>
<accession>A0ABZ0I538</accession>
<evidence type="ECO:0000256" key="6">
    <source>
        <dbReference type="ARBA" id="ARBA00023204"/>
    </source>
</evidence>
<dbReference type="InterPro" id="IPR015967">
    <property type="entry name" value="Rcmb_RecR_Znf"/>
</dbReference>
<dbReference type="Pfam" id="PF02132">
    <property type="entry name" value="RecR_ZnF"/>
    <property type="match status" value="1"/>
</dbReference>
<feature type="zinc finger region" description="C4-type" evidence="7">
    <location>
        <begin position="58"/>
        <end position="73"/>
    </location>
</feature>
<keyword evidence="5 7" id="KW-0233">DNA recombination</keyword>
<dbReference type="PANTHER" id="PTHR30446">
    <property type="entry name" value="RECOMBINATION PROTEIN RECR"/>
    <property type="match status" value="1"/>
</dbReference>
<organism evidence="9 10">
    <name type="scientific">Congregibacter variabilis</name>
    <dbReference type="NCBI Taxonomy" id="3081200"/>
    <lineage>
        <taxon>Bacteria</taxon>
        <taxon>Pseudomonadati</taxon>
        <taxon>Pseudomonadota</taxon>
        <taxon>Gammaproteobacteria</taxon>
        <taxon>Cellvibrionales</taxon>
        <taxon>Halieaceae</taxon>
        <taxon>Congregibacter</taxon>
    </lineage>
</organism>
<evidence type="ECO:0000256" key="3">
    <source>
        <dbReference type="ARBA" id="ARBA00022771"/>
    </source>
</evidence>
<evidence type="ECO:0000313" key="10">
    <source>
        <dbReference type="Proteomes" id="UP001626537"/>
    </source>
</evidence>
<name>A0ABZ0I538_9GAMM</name>
<dbReference type="Gene3D" id="6.10.250.240">
    <property type="match status" value="1"/>
</dbReference>
<sequence>MYRFSPAMDALIEGLRCLPGVGPKSAQRMALHLLERNREGALGLSQSLADAVERVGRCQQCRNLAEAVLCGICSDTARDGSLLCIVETPGDILAIEQAGGYRGRYFVLMGHLSPIDGIGPQEIGLPILEALARDGEVKEVILATNPTVEGEATAYYITRMLEPLVPRVSRIAHGVPLGGELEYVDGSTLAHAFSGRQPVGGS</sequence>
<dbReference type="Pfam" id="PF21175">
    <property type="entry name" value="RecR_C"/>
    <property type="match status" value="1"/>
</dbReference>
<dbReference type="PANTHER" id="PTHR30446:SF0">
    <property type="entry name" value="RECOMBINATION PROTEIN RECR"/>
    <property type="match status" value="1"/>
</dbReference>
<dbReference type="PROSITE" id="PS50880">
    <property type="entry name" value="TOPRIM"/>
    <property type="match status" value="1"/>
</dbReference>
<keyword evidence="10" id="KW-1185">Reference proteome</keyword>
<dbReference type="RefSeq" id="WP_407348889.1">
    <property type="nucleotide sequence ID" value="NZ_CP136864.1"/>
</dbReference>
<keyword evidence="2 7" id="KW-0227">DNA damage</keyword>
<comment type="similarity">
    <text evidence="7">Belongs to the RecR family.</text>
</comment>
<reference evidence="9 10" key="1">
    <citation type="submission" date="2023-10" db="EMBL/GenBank/DDBJ databases">
        <title>Two novel species belonging to the OM43/NOR5 clade.</title>
        <authorList>
            <person name="Park M."/>
        </authorList>
    </citation>
    <scope>NUCLEOTIDE SEQUENCE [LARGE SCALE GENOMIC DNA]</scope>
    <source>
        <strain evidence="9 10">IMCC43200</strain>
    </source>
</reference>
<evidence type="ECO:0000259" key="8">
    <source>
        <dbReference type="PROSITE" id="PS50880"/>
    </source>
</evidence>
<evidence type="ECO:0000313" key="9">
    <source>
        <dbReference type="EMBL" id="WOJ94255.1"/>
    </source>
</evidence>
<dbReference type="HAMAP" id="MF_00017">
    <property type="entry name" value="RecR"/>
    <property type="match status" value="1"/>
</dbReference>
<evidence type="ECO:0000256" key="4">
    <source>
        <dbReference type="ARBA" id="ARBA00022833"/>
    </source>
</evidence>
<feature type="domain" description="Toprim" evidence="8">
    <location>
        <begin position="81"/>
        <end position="176"/>
    </location>
</feature>
<dbReference type="NCBIfam" id="TIGR00615">
    <property type="entry name" value="recR"/>
    <property type="match status" value="1"/>
</dbReference>
<dbReference type="Pfam" id="PF21176">
    <property type="entry name" value="RecR_HhH"/>
    <property type="match status" value="1"/>
</dbReference>
<evidence type="ECO:0000256" key="7">
    <source>
        <dbReference type="HAMAP-Rule" id="MF_00017"/>
    </source>
</evidence>